<evidence type="ECO:0000256" key="1">
    <source>
        <dbReference type="ARBA" id="ARBA00006484"/>
    </source>
</evidence>
<dbReference type="InterPro" id="IPR036291">
    <property type="entry name" value="NAD(P)-bd_dom_sf"/>
</dbReference>
<gene>
    <name evidence="3" type="ORF">QBC46DRAFT_394713</name>
</gene>
<reference evidence="4" key="1">
    <citation type="journal article" date="2023" name="Mol. Phylogenet. Evol.">
        <title>Genome-scale phylogeny and comparative genomics of the fungal order Sordariales.</title>
        <authorList>
            <person name="Hensen N."/>
            <person name="Bonometti L."/>
            <person name="Westerberg I."/>
            <person name="Brannstrom I.O."/>
            <person name="Guillou S."/>
            <person name="Cros-Aarteil S."/>
            <person name="Calhoun S."/>
            <person name="Haridas S."/>
            <person name="Kuo A."/>
            <person name="Mondo S."/>
            <person name="Pangilinan J."/>
            <person name="Riley R."/>
            <person name="LaButti K."/>
            <person name="Andreopoulos B."/>
            <person name="Lipzen A."/>
            <person name="Chen C."/>
            <person name="Yan M."/>
            <person name="Daum C."/>
            <person name="Ng V."/>
            <person name="Clum A."/>
            <person name="Steindorff A."/>
            <person name="Ohm R.A."/>
            <person name="Martin F."/>
            <person name="Silar P."/>
            <person name="Natvig D.O."/>
            <person name="Lalanne C."/>
            <person name="Gautier V."/>
            <person name="Ament-Velasquez S.L."/>
            <person name="Kruys A."/>
            <person name="Hutchinson M.I."/>
            <person name="Powell A.J."/>
            <person name="Barry K."/>
            <person name="Miller A.N."/>
            <person name="Grigoriev I.V."/>
            <person name="Debuchy R."/>
            <person name="Gladieux P."/>
            <person name="Hiltunen Thoren M."/>
            <person name="Johannesson H."/>
        </authorList>
    </citation>
    <scope>NUCLEOTIDE SEQUENCE [LARGE SCALE GENOMIC DNA]</scope>
    <source>
        <strain evidence="4">CBS 340.73</strain>
    </source>
</reference>
<evidence type="ECO:0000313" key="4">
    <source>
        <dbReference type="Proteomes" id="UP001303473"/>
    </source>
</evidence>
<dbReference type="PANTHER" id="PTHR24320:SF152">
    <property type="entry name" value="SHORT-CHAIN DEHYDROGENASE_REDUCTASE FAMILY PROTEIN"/>
    <property type="match status" value="1"/>
</dbReference>
<dbReference type="PANTHER" id="PTHR24320">
    <property type="entry name" value="RETINOL DEHYDROGENASE"/>
    <property type="match status" value="1"/>
</dbReference>
<keyword evidence="4" id="KW-1185">Reference proteome</keyword>
<dbReference type="Pfam" id="PF00106">
    <property type="entry name" value="adh_short"/>
    <property type="match status" value="1"/>
</dbReference>
<evidence type="ECO:0000313" key="3">
    <source>
        <dbReference type="EMBL" id="KAK3936568.1"/>
    </source>
</evidence>
<accession>A0AAN6N1P6</accession>
<dbReference type="EMBL" id="MU853879">
    <property type="protein sequence ID" value="KAK3936568.1"/>
    <property type="molecule type" value="Genomic_DNA"/>
</dbReference>
<evidence type="ECO:0000256" key="2">
    <source>
        <dbReference type="ARBA" id="ARBA00023002"/>
    </source>
</evidence>
<protein>
    <submittedName>
        <fullName evidence="3">NAD(P)-binding protein</fullName>
    </submittedName>
</protein>
<proteinExistence type="inferred from homology"/>
<dbReference type="GO" id="GO:0016491">
    <property type="term" value="F:oxidoreductase activity"/>
    <property type="evidence" value="ECO:0007669"/>
    <property type="project" value="UniProtKB-KW"/>
</dbReference>
<dbReference type="Proteomes" id="UP001303473">
    <property type="component" value="Unassembled WGS sequence"/>
</dbReference>
<dbReference type="SUPFAM" id="SSF51735">
    <property type="entry name" value="NAD(P)-binding Rossmann-fold domains"/>
    <property type="match status" value="1"/>
</dbReference>
<dbReference type="AlphaFoldDB" id="A0AAN6N1P6"/>
<dbReference type="Gene3D" id="3.40.50.720">
    <property type="entry name" value="NAD(P)-binding Rossmann-like Domain"/>
    <property type="match status" value="1"/>
</dbReference>
<name>A0AAN6N1P6_9PEZI</name>
<keyword evidence="2" id="KW-0560">Oxidoreductase</keyword>
<dbReference type="InterPro" id="IPR002347">
    <property type="entry name" value="SDR_fam"/>
</dbReference>
<organism evidence="3 4">
    <name type="scientific">Diplogelasinospora grovesii</name>
    <dbReference type="NCBI Taxonomy" id="303347"/>
    <lineage>
        <taxon>Eukaryota</taxon>
        <taxon>Fungi</taxon>
        <taxon>Dikarya</taxon>
        <taxon>Ascomycota</taxon>
        <taxon>Pezizomycotina</taxon>
        <taxon>Sordariomycetes</taxon>
        <taxon>Sordariomycetidae</taxon>
        <taxon>Sordariales</taxon>
        <taxon>Diplogelasinosporaceae</taxon>
        <taxon>Diplogelasinospora</taxon>
    </lineage>
</organism>
<comment type="caution">
    <text evidence="3">The sequence shown here is derived from an EMBL/GenBank/DDBJ whole genome shotgun (WGS) entry which is preliminary data.</text>
</comment>
<comment type="similarity">
    <text evidence="1">Belongs to the short-chain dehydrogenases/reductases (SDR) family.</text>
</comment>
<sequence>MATIAKTVVATGCSSGLGFEAIKNLLNQSQPHRFILGARDVARTQSAFDALNLPATKSESLSILPLELSNLKTVQTFAQQTLQKLGNTKIDYLLLNAAVAGSAEPPTGPNGSKWCEPYVVNHLAQHYLIHLLKQKLVESRSRIVIVSSGAIRSIQDPSVLERDMKAGAGTPGFAIYGETKFVQLLAAHWWRRQLAGSCDVVAVSPGLIPGTGLTRGLLGDKPPPFDMKDAKSIPEGAENILRAFTRTDFPDDKDLIFLTSWGEWWGKDVIGKTCDKALQDRWSPSKEQIEQEEGLSA</sequence>